<dbReference type="Proteomes" id="UP000265520">
    <property type="component" value="Unassembled WGS sequence"/>
</dbReference>
<accession>A0A392TQQ0</accession>
<feature type="non-terminal residue" evidence="1">
    <location>
        <position position="1"/>
    </location>
</feature>
<reference evidence="1 2" key="1">
    <citation type="journal article" date="2018" name="Front. Plant Sci.">
        <title>Red Clover (Trifolium pratense) and Zigzag Clover (T. medium) - A Picture of Genomic Similarities and Differences.</title>
        <authorList>
            <person name="Dluhosova J."/>
            <person name="Istvanek J."/>
            <person name="Nedelnik J."/>
            <person name="Repkova J."/>
        </authorList>
    </citation>
    <scope>NUCLEOTIDE SEQUENCE [LARGE SCALE GENOMIC DNA]</scope>
    <source>
        <strain evidence="2">cv. 10/8</strain>
        <tissue evidence="1">Leaf</tissue>
    </source>
</reference>
<proteinExistence type="predicted"/>
<dbReference type="AlphaFoldDB" id="A0A392TQQ0"/>
<keyword evidence="2" id="KW-1185">Reference proteome</keyword>
<organism evidence="1 2">
    <name type="scientific">Trifolium medium</name>
    <dbReference type="NCBI Taxonomy" id="97028"/>
    <lineage>
        <taxon>Eukaryota</taxon>
        <taxon>Viridiplantae</taxon>
        <taxon>Streptophyta</taxon>
        <taxon>Embryophyta</taxon>
        <taxon>Tracheophyta</taxon>
        <taxon>Spermatophyta</taxon>
        <taxon>Magnoliopsida</taxon>
        <taxon>eudicotyledons</taxon>
        <taxon>Gunneridae</taxon>
        <taxon>Pentapetalae</taxon>
        <taxon>rosids</taxon>
        <taxon>fabids</taxon>
        <taxon>Fabales</taxon>
        <taxon>Fabaceae</taxon>
        <taxon>Papilionoideae</taxon>
        <taxon>50 kb inversion clade</taxon>
        <taxon>NPAAA clade</taxon>
        <taxon>Hologalegina</taxon>
        <taxon>IRL clade</taxon>
        <taxon>Trifolieae</taxon>
        <taxon>Trifolium</taxon>
    </lineage>
</organism>
<protein>
    <submittedName>
        <fullName evidence="1">Uncharacterized protein</fullName>
    </submittedName>
</protein>
<evidence type="ECO:0000313" key="1">
    <source>
        <dbReference type="EMBL" id="MCI63481.1"/>
    </source>
</evidence>
<evidence type="ECO:0000313" key="2">
    <source>
        <dbReference type="Proteomes" id="UP000265520"/>
    </source>
</evidence>
<name>A0A392TQQ0_9FABA</name>
<sequence>ATAFVVDAALPACWFGGYAERSSIQSKDDSLRLLSTDQFPSPHSKHCYSYCSIRSRQWRCQDPGLGGSNF</sequence>
<dbReference type="EMBL" id="LXQA010637933">
    <property type="protein sequence ID" value="MCI63481.1"/>
    <property type="molecule type" value="Genomic_DNA"/>
</dbReference>
<comment type="caution">
    <text evidence="1">The sequence shown here is derived from an EMBL/GenBank/DDBJ whole genome shotgun (WGS) entry which is preliminary data.</text>
</comment>